<comment type="caution">
    <text evidence="1">The sequence shown here is derived from an EMBL/GenBank/DDBJ whole genome shotgun (WGS) entry which is preliminary data.</text>
</comment>
<dbReference type="InterPro" id="IPR021256">
    <property type="entry name" value="DUF2808"/>
</dbReference>
<gene>
    <name evidence="1" type="ORF">IQ247_00415</name>
</gene>
<evidence type="ECO:0000313" key="2">
    <source>
        <dbReference type="Proteomes" id="UP000620559"/>
    </source>
</evidence>
<sequence>MRRLLSAVAVTGFLLAGMPAAITYAQGLPGLTLFSGVKSENQLSYRLDFGGQRNDWDRYRLRVPGKKLNMAVEKFVIAYPDYYTGEFDTKKIEIQVGGKKGKTVAVSEVKWDKAGKVIEIYPKEPIPAGKSVELILSNVENPDFPGTFYFNLLVQSPGDKTALTRYVGTWIIGIN</sequence>
<organism evidence="1 2">
    <name type="scientific">Plectonema cf. radiosum LEGE 06105</name>
    <dbReference type="NCBI Taxonomy" id="945769"/>
    <lineage>
        <taxon>Bacteria</taxon>
        <taxon>Bacillati</taxon>
        <taxon>Cyanobacteriota</taxon>
        <taxon>Cyanophyceae</taxon>
        <taxon>Oscillatoriophycideae</taxon>
        <taxon>Oscillatoriales</taxon>
        <taxon>Microcoleaceae</taxon>
        <taxon>Plectonema</taxon>
    </lineage>
</organism>
<dbReference type="EMBL" id="JADEWL010000001">
    <property type="protein sequence ID" value="MBE9211193.1"/>
    <property type="molecule type" value="Genomic_DNA"/>
</dbReference>
<proteinExistence type="predicted"/>
<evidence type="ECO:0000313" key="1">
    <source>
        <dbReference type="EMBL" id="MBE9211193.1"/>
    </source>
</evidence>
<protein>
    <submittedName>
        <fullName evidence="1">DUF2808 domain-containing protein</fullName>
    </submittedName>
</protein>
<dbReference type="AlphaFoldDB" id="A0A8J7F895"/>
<reference evidence="1" key="1">
    <citation type="submission" date="2020-10" db="EMBL/GenBank/DDBJ databases">
        <authorList>
            <person name="Castelo-Branco R."/>
            <person name="Eusebio N."/>
            <person name="Adriana R."/>
            <person name="Vieira A."/>
            <person name="Brugerolle De Fraissinette N."/>
            <person name="Rezende De Castro R."/>
            <person name="Schneider M.P."/>
            <person name="Vasconcelos V."/>
            <person name="Leao P.N."/>
        </authorList>
    </citation>
    <scope>NUCLEOTIDE SEQUENCE</scope>
    <source>
        <strain evidence="1">LEGE 06105</strain>
    </source>
</reference>
<dbReference type="Pfam" id="PF10989">
    <property type="entry name" value="DUF2808"/>
    <property type="match status" value="1"/>
</dbReference>
<dbReference type="Proteomes" id="UP000620559">
    <property type="component" value="Unassembled WGS sequence"/>
</dbReference>
<accession>A0A8J7F895</accession>
<dbReference type="RefSeq" id="WP_193915642.1">
    <property type="nucleotide sequence ID" value="NZ_JADEWL010000001.1"/>
</dbReference>
<keyword evidence="2" id="KW-1185">Reference proteome</keyword>
<name>A0A8J7F895_9CYAN</name>